<proteinExistence type="predicted"/>
<accession>A0A2P5I4Y3</accession>
<dbReference type="OrthoDB" id="430354at2759"/>
<feature type="region of interest" description="Disordered" evidence="1">
    <location>
        <begin position="94"/>
        <end position="114"/>
    </location>
</feature>
<dbReference type="EMBL" id="MAVT02000260">
    <property type="protein sequence ID" value="POS77555.1"/>
    <property type="molecule type" value="Genomic_DNA"/>
</dbReference>
<evidence type="ECO:0000313" key="3">
    <source>
        <dbReference type="Proteomes" id="UP000094444"/>
    </source>
</evidence>
<evidence type="ECO:0000313" key="2">
    <source>
        <dbReference type="EMBL" id="POS77555.1"/>
    </source>
</evidence>
<dbReference type="AlphaFoldDB" id="A0A2P5I4Y3"/>
<comment type="caution">
    <text evidence="2">The sequence shown here is derived from an EMBL/GenBank/DDBJ whole genome shotgun (WGS) entry which is preliminary data.</text>
</comment>
<keyword evidence="3" id="KW-1185">Reference proteome</keyword>
<protein>
    <submittedName>
        <fullName evidence="2">Uncharacterized protein</fullName>
    </submittedName>
</protein>
<name>A0A2P5I4Y3_DIAHE</name>
<reference evidence="2" key="1">
    <citation type="submission" date="2017-09" db="EMBL/GenBank/DDBJ databases">
        <title>Polyketide synthases of a Diaporthe helianthi virulent isolate.</title>
        <authorList>
            <person name="Baroncelli R."/>
        </authorList>
    </citation>
    <scope>NUCLEOTIDE SEQUENCE [LARGE SCALE GENOMIC DNA]</scope>
    <source>
        <strain evidence="2">7/96</strain>
    </source>
</reference>
<evidence type="ECO:0000256" key="1">
    <source>
        <dbReference type="SAM" id="MobiDB-lite"/>
    </source>
</evidence>
<gene>
    <name evidence="2" type="ORF">DHEL01_v204055</name>
</gene>
<dbReference type="STRING" id="158607.A0A2P5I4Y3"/>
<dbReference type="Proteomes" id="UP000094444">
    <property type="component" value="Unassembled WGS sequence"/>
</dbReference>
<sequence length="114" mass="12527">MPSAVCSAFRAMMISKSGNDGLNLAALYLAQYMAEEGDFWFGGGDKDTLDGHADPADPSHPEPLFVHTNLLKHMSGVRPGDVFPLLRRLAPGQDDVGADYYPTPYANERQQCRR</sequence>
<organism evidence="2 3">
    <name type="scientific">Diaporthe helianthi</name>
    <dbReference type="NCBI Taxonomy" id="158607"/>
    <lineage>
        <taxon>Eukaryota</taxon>
        <taxon>Fungi</taxon>
        <taxon>Dikarya</taxon>
        <taxon>Ascomycota</taxon>
        <taxon>Pezizomycotina</taxon>
        <taxon>Sordariomycetes</taxon>
        <taxon>Sordariomycetidae</taxon>
        <taxon>Diaporthales</taxon>
        <taxon>Diaporthaceae</taxon>
        <taxon>Diaporthe</taxon>
    </lineage>
</organism>
<dbReference type="InParanoid" id="A0A2P5I4Y3"/>